<dbReference type="AlphaFoldDB" id="A0A3T0KNC9"/>
<accession>A0A3T0KNC9</accession>
<dbReference type="Proteomes" id="UP000283095">
    <property type="component" value="Chromosome"/>
</dbReference>
<dbReference type="EMBL" id="CP026095">
    <property type="protein sequence ID" value="AZV41758.1"/>
    <property type="molecule type" value="Genomic_DNA"/>
</dbReference>
<proteinExistence type="predicted"/>
<gene>
    <name evidence="1" type="ORF">BAOM_1147</name>
</gene>
<evidence type="ECO:0000313" key="1">
    <source>
        <dbReference type="EMBL" id="AZV41758.1"/>
    </source>
</evidence>
<sequence length="45" mass="5454">MTWHDFLMNPHDFLQIWHDSSTNWHDSSSLKQKKRLFETASSISY</sequence>
<reference evidence="1 2" key="1">
    <citation type="submission" date="2018-01" db="EMBL/GenBank/DDBJ databases">
        <title>Bacillus asahii Genome sequencing and assembly.</title>
        <authorList>
            <person name="Jiang H."/>
            <person name="Feng Y."/>
            <person name="Zhao F."/>
            <person name="Lin X."/>
        </authorList>
    </citation>
    <scope>NUCLEOTIDE SEQUENCE [LARGE SCALE GENOMIC DNA]</scope>
    <source>
        <strain evidence="1 2">OM18</strain>
    </source>
</reference>
<name>A0A3T0KNC9_9BACI</name>
<evidence type="ECO:0000313" key="2">
    <source>
        <dbReference type="Proteomes" id="UP000283095"/>
    </source>
</evidence>
<organism evidence="1 2">
    <name type="scientific">Peribacillus asahii</name>
    <dbReference type="NCBI Taxonomy" id="228899"/>
    <lineage>
        <taxon>Bacteria</taxon>
        <taxon>Bacillati</taxon>
        <taxon>Bacillota</taxon>
        <taxon>Bacilli</taxon>
        <taxon>Bacillales</taxon>
        <taxon>Bacillaceae</taxon>
        <taxon>Peribacillus</taxon>
    </lineage>
</organism>
<dbReference type="KEGG" id="pasa:BAOM_1147"/>
<protein>
    <submittedName>
        <fullName evidence="1">Uncharacterized protein</fullName>
    </submittedName>
</protein>